<dbReference type="InterPro" id="IPR037314">
    <property type="entry name" value="MKT1_H3TH"/>
</dbReference>
<dbReference type="Pfam" id="PF12246">
    <property type="entry name" value="MKT1_C"/>
    <property type="match status" value="1"/>
</dbReference>
<dbReference type="Pfam" id="PF00867">
    <property type="entry name" value="XPG_I"/>
    <property type="match status" value="1"/>
</dbReference>
<proteinExistence type="inferred from homology"/>
<sequence>MIRDFVQWTAAFGETGELEQLRNCRVGIEAAEYLNQRILNHPRAKEPLVPALGGLPLALTQHIQDDLAHFRSFDIEPYFVFSGLDITKQEDPFRQKTEEAAVNINAWTLYDSHEAEASVAKFGQSTYVTPEDLFRALQSTLTEQNIRWTVAPYSAWAQLAYLEKHEYLHAIAGSSDILIFECAKIITSWDFESRQFSFIRREKCVADLSKFVGAPNISDDIFLDTCILAGTPFLPTHPILDAPNRAELIKPYSAIKTIMSNGQSGYSVVVNNNDVPPAGKEYVTRYQKARLAVKNHPVYTEEGKVEPQNPASMPNDAGQYLGQRLPDEILHYMSKGLINPRILQWRTTCQVFEVPPMDGGNSPEYKELVSSKLIPLRTPVVNLLSSSLHNWYRHQSLHQTHWYSPVDPNGKRPSTTIPVEKPSEAQAPLIVDTWNVKEATFKDVIAQYKDCGTLGAAILSLQNTDFVTKSIAKKDPKSPLSSTSEILYNSIWRFLALREYVDTKTHNLTPWGKVLVSVIEGLKGKKEHEEAAVIAVELVRMGLLTSDIDMFSAYNGAPMRGSTKDKNSNMLVSRVAGLGILHHRPIGFTGPLSQHLLGYNSIINVVRQALRDLVEVAATQMFCTGCCNRHAEIPVIAMKLPFLLPNNCALSIAVKSYLDELLSNDADPTAPETKARVVETASSRYFPQSLNLPDDLKSAFSLWDAIYAGVKSSNNSTIPEATKQLWAETDSWLSERR</sequence>
<keyword evidence="1" id="KW-0810">Translation regulation</keyword>
<dbReference type="CDD" id="cd09858">
    <property type="entry name" value="PIN_MKT1"/>
    <property type="match status" value="1"/>
</dbReference>
<dbReference type="InterPro" id="IPR029060">
    <property type="entry name" value="PIN-like_dom_sf"/>
</dbReference>
<dbReference type="GO" id="GO:0006974">
    <property type="term" value="P:DNA damage response"/>
    <property type="evidence" value="ECO:0007669"/>
    <property type="project" value="UniProtKB-ARBA"/>
</dbReference>
<dbReference type="Gene3D" id="3.40.50.1010">
    <property type="entry name" value="5'-nuclease"/>
    <property type="match status" value="1"/>
</dbReference>
<dbReference type="GO" id="GO:0003730">
    <property type="term" value="F:mRNA 3'-UTR binding"/>
    <property type="evidence" value="ECO:0007669"/>
    <property type="project" value="TreeGrafter"/>
</dbReference>
<evidence type="ECO:0000313" key="4">
    <source>
        <dbReference type="EMBL" id="RYN45675.1"/>
    </source>
</evidence>
<comment type="similarity">
    <text evidence="2">Belongs to the XPG/RAD2 endonuclease family.</text>
</comment>
<dbReference type="PANTHER" id="PTHR11081">
    <property type="entry name" value="FLAP ENDONUCLEASE FAMILY MEMBER"/>
    <property type="match status" value="1"/>
</dbReference>
<evidence type="ECO:0000313" key="5">
    <source>
        <dbReference type="Proteomes" id="UP000292402"/>
    </source>
</evidence>
<dbReference type="InterPro" id="IPR006084">
    <property type="entry name" value="XPG/Rad2"/>
</dbReference>
<dbReference type="PANTHER" id="PTHR11081:SF32">
    <property type="entry name" value="POST-TRANSCRIPTIONAL REGULATOR MKT1"/>
    <property type="match status" value="1"/>
</dbReference>
<gene>
    <name evidence="4" type="ORF">AA0114_g8798</name>
</gene>
<dbReference type="InterPro" id="IPR022039">
    <property type="entry name" value="MKT1_C"/>
</dbReference>
<dbReference type="CDD" id="cd09902">
    <property type="entry name" value="H3TH_MKT1"/>
    <property type="match status" value="1"/>
</dbReference>
<dbReference type="GO" id="GO:0004518">
    <property type="term" value="F:nuclease activity"/>
    <property type="evidence" value="ECO:0007669"/>
    <property type="project" value="InterPro"/>
</dbReference>
<dbReference type="SUPFAM" id="SSF88723">
    <property type="entry name" value="PIN domain-like"/>
    <property type="match status" value="1"/>
</dbReference>
<dbReference type="AlphaFoldDB" id="A0A4Q4M9I6"/>
<evidence type="ECO:0000256" key="2">
    <source>
        <dbReference type="ARBA" id="ARBA00024023"/>
    </source>
</evidence>
<dbReference type="Pfam" id="PF12247">
    <property type="entry name" value="MKT1_N"/>
    <property type="match status" value="1"/>
</dbReference>
<protein>
    <recommendedName>
        <fullName evidence="3">XPG-I domain-containing protein</fullName>
    </recommendedName>
</protein>
<dbReference type="InterPro" id="IPR022040">
    <property type="entry name" value="MKT1_N"/>
</dbReference>
<dbReference type="EMBL" id="PDXA01000032">
    <property type="protein sequence ID" value="RYN45675.1"/>
    <property type="molecule type" value="Genomic_DNA"/>
</dbReference>
<evidence type="ECO:0000259" key="3">
    <source>
        <dbReference type="SMART" id="SM00484"/>
    </source>
</evidence>
<organism evidence="4 5">
    <name type="scientific">Alternaria tenuissima</name>
    <dbReference type="NCBI Taxonomy" id="119927"/>
    <lineage>
        <taxon>Eukaryota</taxon>
        <taxon>Fungi</taxon>
        <taxon>Dikarya</taxon>
        <taxon>Ascomycota</taxon>
        <taxon>Pezizomycotina</taxon>
        <taxon>Dothideomycetes</taxon>
        <taxon>Pleosporomycetidae</taxon>
        <taxon>Pleosporales</taxon>
        <taxon>Pleosporineae</taxon>
        <taxon>Pleosporaceae</taxon>
        <taxon>Alternaria</taxon>
        <taxon>Alternaria sect. Alternaria</taxon>
        <taxon>Alternaria alternata complex</taxon>
    </lineage>
</organism>
<comment type="caution">
    <text evidence="4">The sequence shown here is derived from an EMBL/GenBank/DDBJ whole genome shotgun (WGS) entry which is preliminary data.</text>
</comment>
<name>A0A4Q4M9I6_9PLEO</name>
<dbReference type="SMART" id="SM00484">
    <property type="entry name" value="XPGI"/>
    <property type="match status" value="1"/>
</dbReference>
<evidence type="ECO:0000256" key="1">
    <source>
        <dbReference type="ARBA" id="ARBA00022845"/>
    </source>
</evidence>
<reference evidence="5" key="1">
    <citation type="journal article" date="2019" name="bioRxiv">
        <title>Genomics, evolutionary history and diagnostics of the Alternaria alternata species group including apple and Asian pear pathotypes.</title>
        <authorList>
            <person name="Armitage A.D."/>
            <person name="Cockerton H.M."/>
            <person name="Sreenivasaprasad S."/>
            <person name="Woodhall J.W."/>
            <person name="Lane C.R."/>
            <person name="Harrison R.J."/>
            <person name="Clarkson J.P."/>
        </authorList>
    </citation>
    <scope>NUCLEOTIDE SEQUENCE [LARGE SCALE GENOMIC DNA]</scope>
    <source>
        <strain evidence="5">FERA 1082</strain>
    </source>
</reference>
<accession>A0A4Q4M9I6</accession>
<dbReference type="Proteomes" id="UP000292402">
    <property type="component" value="Unassembled WGS sequence"/>
</dbReference>
<dbReference type="InterPro" id="IPR006086">
    <property type="entry name" value="XPG-I_dom"/>
</dbReference>
<feature type="domain" description="XPG-I" evidence="3">
    <location>
        <begin position="142"/>
        <end position="210"/>
    </location>
</feature>
<dbReference type="GO" id="GO:0006417">
    <property type="term" value="P:regulation of translation"/>
    <property type="evidence" value="ECO:0007669"/>
    <property type="project" value="UniProtKB-KW"/>
</dbReference>